<sequence>MESDHSPYYRQLYRQRQVTNTFLRAFQVLMVSVGLSIVLGVIVYFVAHATLPRQSPSTTTTISNINTASTPTTLTTISGPTTNAPSTTIVVTTSTTTISCGTPSSTNIIFLSSLLTIESTSFTQYQYNFSATGTTATVSFSFSSGNKHLWYLDNVSIQHTGTEMLTNGDFENGMSFNGWTHSCSGSCASVTNTTSQSGSQSYINDCAYSSADDTISQTFASVIGDVYSLSFYLEFYRTSPGVGSGTDEAFIKMY</sequence>
<dbReference type="EMBL" id="CAJOBA010001301">
    <property type="protein sequence ID" value="CAF3588079.1"/>
    <property type="molecule type" value="Genomic_DNA"/>
</dbReference>
<evidence type="ECO:0000313" key="6">
    <source>
        <dbReference type="Proteomes" id="UP000663829"/>
    </source>
</evidence>
<evidence type="ECO:0000313" key="2">
    <source>
        <dbReference type="EMBL" id="CAF0804500.1"/>
    </source>
</evidence>
<dbReference type="Proteomes" id="UP000677228">
    <property type="component" value="Unassembled WGS sequence"/>
</dbReference>
<dbReference type="Proteomes" id="UP000682733">
    <property type="component" value="Unassembled WGS sequence"/>
</dbReference>
<protein>
    <submittedName>
        <fullName evidence="3">Uncharacterized protein</fullName>
    </submittedName>
</protein>
<evidence type="ECO:0000313" key="5">
    <source>
        <dbReference type="EMBL" id="CAF3896716.1"/>
    </source>
</evidence>
<keyword evidence="1" id="KW-0812">Transmembrane</keyword>
<organism evidence="3 6">
    <name type="scientific">Didymodactylos carnosus</name>
    <dbReference type="NCBI Taxonomy" id="1234261"/>
    <lineage>
        <taxon>Eukaryota</taxon>
        <taxon>Metazoa</taxon>
        <taxon>Spiralia</taxon>
        <taxon>Gnathifera</taxon>
        <taxon>Rotifera</taxon>
        <taxon>Eurotatoria</taxon>
        <taxon>Bdelloidea</taxon>
        <taxon>Philodinida</taxon>
        <taxon>Philodinidae</taxon>
        <taxon>Didymodactylos</taxon>
    </lineage>
</organism>
<feature type="transmembrane region" description="Helical" evidence="1">
    <location>
        <begin position="21"/>
        <end position="47"/>
    </location>
</feature>
<keyword evidence="1" id="KW-0472">Membrane</keyword>
<dbReference type="EMBL" id="CAJNOK010001301">
    <property type="protein sequence ID" value="CAF0804500.1"/>
    <property type="molecule type" value="Genomic_DNA"/>
</dbReference>
<dbReference type="Proteomes" id="UP000663829">
    <property type="component" value="Unassembled WGS sequence"/>
</dbReference>
<dbReference type="Proteomes" id="UP000681722">
    <property type="component" value="Unassembled WGS sequence"/>
</dbReference>
<evidence type="ECO:0000256" key="1">
    <source>
        <dbReference type="SAM" id="Phobius"/>
    </source>
</evidence>
<evidence type="ECO:0000313" key="4">
    <source>
        <dbReference type="EMBL" id="CAF3588079.1"/>
    </source>
</evidence>
<keyword evidence="6" id="KW-1185">Reference proteome</keyword>
<accession>A0A814REN8</accession>
<evidence type="ECO:0000313" key="3">
    <source>
        <dbReference type="EMBL" id="CAF1132911.1"/>
    </source>
</evidence>
<dbReference type="Gene3D" id="2.60.120.260">
    <property type="entry name" value="Galactose-binding domain-like"/>
    <property type="match status" value="1"/>
</dbReference>
<dbReference type="EMBL" id="CAJOBC010006376">
    <property type="protein sequence ID" value="CAF3896716.1"/>
    <property type="molecule type" value="Genomic_DNA"/>
</dbReference>
<proteinExistence type="predicted"/>
<dbReference type="AlphaFoldDB" id="A0A814REN8"/>
<keyword evidence="1" id="KW-1133">Transmembrane helix</keyword>
<reference evidence="3" key="1">
    <citation type="submission" date="2021-02" db="EMBL/GenBank/DDBJ databases">
        <authorList>
            <person name="Nowell W R."/>
        </authorList>
    </citation>
    <scope>NUCLEOTIDE SEQUENCE</scope>
</reference>
<gene>
    <name evidence="3" type="ORF">GPM918_LOCUS20291</name>
    <name evidence="2" type="ORF">OVA965_LOCUS4825</name>
    <name evidence="5" type="ORF">SRO942_LOCUS20288</name>
    <name evidence="4" type="ORF">TMI583_LOCUS4823</name>
</gene>
<name>A0A814REN8_9BILA</name>
<dbReference type="EMBL" id="CAJNOQ010006376">
    <property type="protein sequence ID" value="CAF1132911.1"/>
    <property type="molecule type" value="Genomic_DNA"/>
</dbReference>
<comment type="caution">
    <text evidence="3">The sequence shown here is derived from an EMBL/GenBank/DDBJ whole genome shotgun (WGS) entry which is preliminary data.</text>
</comment>